<dbReference type="HOGENOM" id="CLU_3298299_0_0_6"/>
<dbReference type="EMBL" id="CP001233">
    <property type="protein sequence ID" value="ACP05675.1"/>
    <property type="molecule type" value="Genomic_DNA"/>
</dbReference>
<proteinExistence type="predicted"/>
<evidence type="ECO:0000313" key="2">
    <source>
        <dbReference type="Proteomes" id="UP000001217"/>
    </source>
</evidence>
<gene>
    <name evidence="1" type="ordered locus">VCM66_1359</name>
</gene>
<dbReference type="AlphaFoldDB" id="C3LM99"/>
<organism evidence="1 2">
    <name type="scientific">Vibrio cholerae serotype O1 (strain M66-2)</name>
    <dbReference type="NCBI Taxonomy" id="579112"/>
    <lineage>
        <taxon>Bacteria</taxon>
        <taxon>Pseudomonadati</taxon>
        <taxon>Pseudomonadota</taxon>
        <taxon>Gammaproteobacteria</taxon>
        <taxon>Vibrionales</taxon>
        <taxon>Vibrionaceae</taxon>
        <taxon>Vibrio</taxon>
    </lineage>
</organism>
<dbReference type="KEGG" id="vcm:VCM66_1359"/>
<protein>
    <submittedName>
        <fullName evidence="1">Uncharacterized protein</fullName>
    </submittedName>
</protein>
<sequence>MENLEIQEQTIIKISTKNIDADLAQILFPILNKNKVNPCF</sequence>
<reference evidence="1 2" key="1">
    <citation type="journal article" date="2008" name="PLoS ONE">
        <title>A recalibrated molecular clock and independent origins for the cholera pandemic clones.</title>
        <authorList>
            <person name="Feng L."/>
            <person name="Reeves P.R."/>
            <person name="Lan R."/>
            <person name="Ren Y."/>
            <person name="Gao C."/>
            <person name="Zhou Z."/>
            <person name="Ren Y."/>
            <person name="Cheng J."/>
            <person name="Wang W."/>
            <person name="Wang J."/>
            <person name="Qian W."/>
            <person name="Li D."/>
            <person name="Wang L."/>
        </authorList>
    </citation>
    <scope>NUCLEOTIDE SEQUENCE [LARGE SCALE GENOMIC DNA]</scope>
    <source>
        <strain evidence="1 2">M66-2</strain>
    </source>
</reference>
<evidence type="ECO:0000313" key="1">
    <source>
        <dbReference type="EMBL" id="ACP05675.1"/>
    </source>
</evidence>
<accession>C3LM99</accession>
<dbReference type="Proteomes" id="UP000001217">
    <property type="component" value="Chromosome I"/>
</dbReference>
<name>C3LM99_VIBCM</name>